<dbReference type="InterPro" id="IPR022002">
    <property type="entry name" value="ChsH2_Znr"/>
</dbReference>
<protein>
    <submittedName>
        <fullName evidence="5">OB-fold domain-containing protein</fullName>
    </submittedName>
</protein>
<gene>
    <name evidence="5" type="ORF">WAK64_17880</name>
</gene>
<dbReference type="SUPFAM" id="SSF50249">
    <property type="entry name" value="Nucleic acid-binding proteins"/>
    <property type="match status" value="1"/>
</dbReference>
<comment type="caution">
    <text evidence="5">The sequence shown here is derived from an EMBL/GenBank/DDBJ whole genome shotgun (WGS) entry which is preliminary data.</text>
</comment>
<evidence type="ECO:0000259" key="2">
    <source>
        <dbReference type="Pfam" id="PF01796"/>
    </source>
</evidence>
<evidence type="ECO:0000313" key="6">
    <source>
        <dbReference type="Proteomes" id="UP001312865"/>
    </source>
</evidence>
<dbReference type="InterPro" id="IPR013747">
    <property type="entry name" value="ACP_syn_III_C"/>
</dbReference>
<dbReference type="Pfam" id="PF01796">
    <property type="entry name" value="OB_ChsH2_C"/>
    <property type="match status" value="1"/>
</dbReference>
<dbReference type="EMBL" id="JBBAXC010000017">
    <property type="protein sequence ID" value="MEI5908921.1"/>
    <property type="molecule type" value="Genomic_DNA"/>
</dbReference>
<feature type="domain" description="ChsH2 C-terminal OB-fold" evidence="2">
    <location>
        <begin position="392"/>
        <end position="449"/>
    </location>
</feature>
<organism evidence="5 6">
    <name type="scientific">Bacillus spongiae</name>
    <dbReference type="NCBI Taxonomy" id="2683610"/>
    <lineage>
        <taxon>Bacteria</taxon>
        <taxon>Bacillati</taxon>
        <taxon>Bacillota</taxon>
        <taxon>Bacilli</taxon>
        <taxon>Bacillales</taxon>
        <taxon>Bacillaceae</taxon>
        <taxon>Bacillus</taxon>
    </lineage>
</organism>
<sequence>MKGLLGYEVYIPHYRIAKKEIGTFHKGYGGKGTKAVAHYDEDSLTMAVNAAMSLSNLLSKHVPSSLYFASTTAPYAEKLASVTMAKTLHLPTDTKTMDFGNSLRAASNAFMAGMNSVEAEKKPVLLSMADRRNAKPNNPVEAEMGAGAVSFLLGEGEEVIAELVASSTVASEEVSQWRNTDDEFVRQWEDRFIAHVSTKSVFQCAKQVLEKTKTTLEEIDYVIVSGASQKLSLSIAKALQVKQEKWAAMMDEDIGHIGTANGPFMVAKTLSNSQPNETILWLQVGDGCDGVLLKTTENIVHHQNERRQPVGKGNELISYSEYLRWYDLLTVDEGRRPSAPTPSAPALNRNVEQNLGLFGSKCTQCGQSYYPKQRVCVKCHQKDEMESFSLQGKKAKIATYTVDYLASSVSPPSIFAVIDMEGGSRMLAQVTDCGPTDISIGTEVAFSFRKLYDAGGIHNYYWKVVPKRGVQHES</sequence>
<dbReference type="InterPro" id="IPR016039">
    <property type="entry name" value="Thiolase-like"/>
</dbReference>
<dbReference type="InterPro" id="IPR052513">
    <property type="entry name" value="Thioester_dehydratase-like"/>
</dbReference>
<evidence type="ECO:0000256" key="1">
    <source>
        <dbReference type="ARBA" id="ARBA00022679"/>
    </source>
</evidence>
<reference evidence="5 6" key="1">
    <citation type="journal article" date="2018" name="J. Microbiol.">
        <title>Bacillus spongiae sp. nov., isolated from sponge of Jeju Island.</title>
        <authorList>
            <person name="Lee G.E."/>
            <person name="Im W.T."/>
            <person name="Park J.S."/>
        </authorList>
    </citation>
    <scope>NUCLEOTIDE SEQUENCE [LARGE SCALE GENOMIC DNA]</scope>
    <source>
        <strain evidence="5 6">135PIL107-10</strain>
    </source>
</reference>
<evidence type="ECO:0000259" key="3">
    <source>
        <dbReference type="Pfam" id="PF08541"/>
    </source>
</evidence>
<dbReference type="Pfam" id="PF12172">
    <property type="entry name" value="zf-ChsH2"/>
    <property type="match status" value="1"/>
</dbReference>
<evidence type="ECO:0000259" key="4">
    <source>
        <dbReference type="Pfam" id="PF12172"/>
    </source>
</evidence>
<dbReference type="Gene3D" id="6.10.30.10">
    <property type="match status" value="1"/>
</dbReference>
<dbReference type="InterPro" id="IPR012340">
    <property type="entry name" value="NA-bd_OB-fold"/>
</dbReference>
<dbReference type="Proteomes" id="UP001312865">
    <property type="component" value="Unassembled WGS sequence"/>
</dbReference>
<proteinExistence type="predicted"/>
<dbReference type="PANTHER" id="PTHR34075">
    <property type="entry name" value="BLR3430 PROTEIN"/>
    <property type="match status" value="1"/>
</dbReference>
<evidence type="ECO:0000313" key="5">
    <source>
        <dbReference type="EMBL" id="MEI5908921.1"/>
    </source>
</evidence>
<feature type="domain" description="ChsH2 rubredoxin-like zinc ribbon" evidence="4">
    <location>
        <begin position="357"/>
        <end position="380"/>
    </location>
</feature>
<dbReference type="PANTHER" id="PTHR34075:SF5">
    <property type="entry name" value="BLR3430 PROTEIN"/>
    <property type="match status" value="1"/>
</dbReference>
<dbReference type="Pfam" id="PF08541">
    <property type="entry name" value="ACP_syn_III_C"/>
    <property type="match status" value="1"/>
</dbReference>
<dbReference type="Gene3D" id="3.40.47.10">
    <property type="match status" value="2"/>
</dbReference>
<accession>A0ABU8HIE9</accession>
<keyword evidence="6" id="KW-1185">Reference proteome</keyword>
<keyword evidence="1" id="KW-0808">Transferase</keyword>
<dbReference type="SUPFAM" id="SSF53901">
    <property type="entry name" value="Thiolase-like"/>
    <property type="match status" value="2"/>
</dbReference>
<dbReference type="InterPro" id="IPR002878">
    <property type="entry name" value="ChsH2_C"/>
</dbReference>
<feature type="domain" description="Beta-ketoacyl-[acyl-carrier-protein] synthase III C-terminal" evidence="3">
    <location>
        <begin position="209"/>
        <end position="288"/>
    </location>
</feature>
<name>A0ABU8HIE9_9BACI</name>